<keyword evidence="3" id="KW-1185">Reference proteome</keyword>
<dbReference type="Proteomes" id="UP000252519">
    <property type="component" value="Unassembled WGS sequence"/>
</dbReference>
<evidence type="ECO:0000313" key="3">
    <source>
        <dbReference type="Proteomes" id="UP000252519"/>
    </source>
</evidence>
<dbReference type="AlphaFoldDB" id="A0A368F9E8"/>
<gene>
    <name evidence="2" type="ORF">ANCCAN_25481</name>
</gene>
<evidence type="ECO:0000313" key="2">
    <source>
        <dbReference type="EMBL" id="RCN28774.1"/>
    </source>
</evidence>
<comment type="caution">
    <text evidence="2">The sequence shown here is derived from an EMBL/GenBank/DDBJ whole genome shotgun (WGS) entry which is preliminary data.</text>
</comment>
<name>A0A368F9E8_ANCCA</name>
<accession>A0A368F9E8</accession>
<dbReference type="STRING" id="29170.A0A368F9E8"/>
<dbReference type="EMBL" id="JOJR01002325">
    <property type="protein sequence ID" value="RCN28774.1"/>
    <property type="molecule type" value="Genomic_DNA"/>
</dbReference>
<sequence length="113" mass="12733">MFKLGKLAKIPTFKIGGIDEEEVEERVWTQTHGVPHYAIRKMSSPPTMMSATSPKRPLDESHTPKLLKIHDGNIMRNVSATVSFVHFAVIYNLTMTSQSLPPITMISTSMYRT</sequence>
<feature type="compositionally biased region" description="Low complexity" evidence="1">
    <location>
        <begin position="43"/>
        <end position="54"/>
    </location>
</feature>
<organism evidence="2 3">
    <name type="scientific">Ancylostoma caninum</name>
    <name type="common">Dog hookworm</name>
    <dbReference type="NCBI Taxonomy" id="29170"/>
    <lineage>
        <taxon>Eukaryota</taxon>
        <taxon>Metazoa</taxon>
        <taxon>Ecdysozoa</taxon>
        <taxon>Nematoda</taxon>
        <taxon>Chromadorea</taxon>
        <taxon>Rhabditida</taxon>
        <taxon>Rhabditina</taxon>
        <taxon>Rhabditomorpha</taxon>
        <taxon>Strongyloidea</taxon>
        <taxon>Ancylostomatidae</taxon>
        <taxon>Ancylostomatinae</taxon>
        <taxon>Ancylostoma</taxon>
    </lineage>
</organism>
<feature type="region of interest" description="Disordered" evidence="1">
    <location>
        <begin position="43"/>
        <end position="63"/>
    </location>
</feature>
<reference evidence="2 3" key="1">
    <citation type="submission" date="2014-10" db="EMBL/GenBank/DDBJ databases">
        <title>Draft genome of the hookworm Ancylostoma caninum.</title>
        <authorList>
            <person name="Mitreva M."/>
        </authorList>
    </citation>
    <scope>NUCLEOTIDE SEQUENCE [LARGE SCALE GENOMIC DNA]</scope>
    <source>
        <strain evidence="2 3">Baltimore</strain>
    </source>
</reference>
<proteinExistence type="predicted"/>
<evidence type="ECO:0000256" key="1">
    <source>
        <dbReference type="SAM" id="MobiDB-lite"/>
    </source>
</evidence>
<protein>
    <submittedName>
        <fullName evidence="2">Uncharacterized protein</fullName>
    </submittedName>
</protein>